<dbReference type="Gene3D" id="3.10.20.30">
    <property type="match status" value="1"/>
</dbReference>
<evidence type="ECO:0000313" key="1">
    <source>
        <dbReference type="EMBL" id="GGA67286.1"/>
    </source>
</evidence>
<sequence>MNIILNGEQREISGTTVADVLAEIGLEKARVATALNGGFLPAALRRETRLAAGDTLEVLSAMQGG</sequence>
<dbReference type="EMBL" id="BMIF01000006">
    <property type="protein sequence ID" value="GGA67286.1"/>
    <property type="molecule type" value="Genomic_DNA"/>
</dbReference>
<dbReference type="Pfam" id="PF02597">
    <property type="entry name" value="ThiS"/>
    <property type="match status" value="1"/>
</dbReference>
<protein>
    <submittedName>
        <fullName evidence="1">Thiamine biosynthesis protein ThiS</fullName>
    </submittedName>
</protein>
<keyword evidence="2" id="KW-1185">Reference proteome</keyword>
<dbReference type="InterPro" id="IPR012675">
    <property type="entry name" value="Beta-grasp_dom_sf"/>
</dbReference>
<accession>A0A916RTW1</accession>
<dbReference type="InterPro" id="IPR010035">
    <property type="entry name" value="Thi_S"/>
</dbReference>
<evidence type="ECO:0000313" key="2">
    <source>
        <dbReference type="Proteomes" id="UP000636264"/>
    </source>
</evidence>
<dbReference type="AlphaFoldDB" id="A0A916RTW1"/>
<dbReference type="SUPFAM" id="SSF54285">
    <property type="entry name" value="MoaD/ThiS"/>
    <property type="match status" value="1"/>
</dbReference>
<dbReference type="RefSeq" id="WP_188721067.1">
    <property type="nucleotide sequence ID" value="NZ_BMIF01000006.1"/>
</dbReference>
<dbReference type="Proteomes" id="UP000636264">
    <property type="component" value="Unassembled WGS sequence"/>
</dbReference>
<dbReference type="InterPro" id="IPR016155">
    <property type="entry name" value="Mopterin_synth/thiamin_S_b"/>
</dbReference>
<dbReference type="PANTHER" id="PTHR34472">
    <property type="entry name" value="SULFUR CARRIER PROTEIN THIS"/>
    <property type="match status" value="1"/>
</dbReference>
<proteinExistence type="predicted"/>
<dbReference type="InterPro" id="IPR003749">
    <property type="entry name" value="ThiS/MoaD-like"/>
</dbReference>
<name>A0A916RTW1_9HYPH</name>
<reference evidence="1" key="2">
    <citation type="submission" date="2020-09" db="EMBL/GenBank/DDBJ databases">
        <authorList>
            <person name="Sun Q."/>
            <person name="Zhou Y."/>
        </authorList>
    </citation>
    <scope>NUCLEOTIDE SEQUENCE</scope>
    <source>
        <strain evidence="1">CGMCC 1.15320</strain>
    </source>
</reference>
<gene>
    <name evidence="1" type="ORF">GCM10011385_21470</name>
</gene>
<dbReference type="NCBIfam" id="TIGR01683">
    <property type="entry name" value="thiS"/>
    <property type="match status" value="1"/>
</dbReference>
<comment type="caution">
    <text evidence="1">The sequence shown here is derived from an EMBL/GenBank/DDBJ whole genome shotgun (WGS) entry which is preliminary data.</text>
</comment>
<reference evidence="1" key="1">
    <citation type="journal article" date="2014" name="Int. J. Syst. Evol. Microbiol.">
        <title>Complete genome sequence of Corynebacterium casei LMG S-19264T (=DSM 44701T), isolated from a smear-ripened cheese.</title>
        <authorList>
            <consortium name="US DOE Joint Genome Institute (JGI-PGF)"/>
            <person name="Walter F."/>
            <person name="Albersmeier A."/>
            <person name="Kalinowski J."/>
            <person name="Ruckert C."/>
        </authorList>
    </citation>
    <scope>NUCLEOTIDE SEQUENCE</scope>
    <source>
        <strain evidence="1">CGMCC 1.15320</strain>
    </source>
</reference>
<organism evidence="1 2">
    <name type="scientific">Nitratireductor aestuarii</name>
    <dbReference type="NCBI Taxonomy" id="1735103"/>
    <lineage>
        <taxon>Bacteria</taxon>
        <taxon>Pseudomonadati</taxon>
        <taxon>Pseudomonadota</taxon>
        <taxon>Alphaproteobacteria</taxon>
        <taxon>Hyphomicrobiales</taxon>
        <taxon>Phyllobacteriaceae</taxon>
        <taxon>Nitratireductor</taxon>
    </lineage>
</organism>
<dbReference type="PANTHER" id="PTHR34472:SF1">
    <property type="entry name" value="SULFUR CARRIER PROTEIN THIS"/>
    <property type="match status" value="1"/>
</dbReference>
<dbReference type="CDD" id="cd00565">
    <property type="entry name" value="Ubl_ThiS"/>
    <property type="match status" value="1"/>
</dbReference>